<reference evidence="4 5" key="1">
    <citation type="submission" date="2017-02" db="EMBL/GenBank/DDBJ databases">
        <authorList>
            <person name="Peterson S.W."/>
        </authorList>
    </citation>
    <scope>NUCLEOTIDE SEQUENCE [LARGE SCALE GENOMIC DNA]</scope>
    <source>
        <strain evidence="4 5">DSM 22323</strain>
    </source>
</reference>
<dbReference type="PANTHER" id="PTHR23073">
    <property type="entry name" value="26S PROTEASOME REGULATORY SUBUNIT"/>
    <property type="match status" value="1"/>
</dbReference>
<dbReference type="AlphaFoldDB" id="A0A1T5GII3"/>
<evidence type="ECO:0000313" key="4">
    <source>
        <dbReference type="EMBL" id="SKC08252.1"/>
    </source>
</evidence>
<name>A0A1T5GII3_9FLAO</name>
<accession>A0A1T5GII3</accession>
<sequence>MLTDFSSLAKDINIPTENLKKFVQDFELNIDSVINDKMQATPEFTKFVKEQKDFLSKYSSDLEKEKTPKDIAETISKPIEEVDDLINKEHKNLFDNGLYKASVSSYNIDRELGGDYQFVYDYFGKKTPLFQKDFIGYSDLYFYIIDMLEPFTDENQLNNWGIHRAAGIILYGPPGSGKIFWAKRIAKIIDYKFEEIRKSYLKTNFFNNEKSDFNDFLVSIMKQEKILLFLDDFDVIMEEKESQDGYAWELKETKNIIFHTIDKFEKEHILMIGAAKNVSDIDSEILAPGRFDVMIPIFPPNPQERAEMILYYMLQNLAEDATLLEVLKYNKADQLPFWRETAQKMKAFSNTMIIDFTQSLKKRIRNLYLKKEVTTLKIDQTILDAALKEAAGKLTQEYLNSIHLFLQEVSINSEEEFYPRILTLQQELQFYIRKEEPVRSIGFNKDENPENNS</sequence>
<dbReference type="Gene3D" id="3.40.50.300">
    <property type="entry name" value="P-loop containing nucleotide triphosphate hydrolases"/>
    <property type="match status" value="1"/>
</dbReference>
<dbReference type="RefSeq" id="WP_079668105.1">
    <property type="nucleotide sequence ID" value="NZ_FUYZ01000012.1"/>
</dbReference>
<dbReference type="OrthoDB" id="1267583at2"/>
<dbReference type="EMBL" id="FUYZ01000012">
    <property type="protein sequence ID" value="SKC08252.1"/>
    <property type="molecule type" value="Genomic_DNA"/>
</dbReference>
<dbReference type="SUPFAM" id="SSF52540">
    <property type="entry name" value="P-loop containing nucleoside triphosphate hydrolases"/>
    <property type="match status" value="1"/>
</dbReference>
<gene>
    <name evidence="4" type="ORF">SAMN05660477_02888</name>
</gene>
<protein>
    <submittedName>
        <fullName evidence="4">ATPase family associated with various cellular activities (AAA)</fullName>
    </submittedName>
</protein>
<evidence type="ECO:0000313" key="5">
    <source>
        <dbReference type="Proteomes" id="UP000191112"/>
    </source>
</evidence>
<dbReference type="InterPro" id="IPR027417">
    <property type="entry name" value="P-loop_NTPase"/>
</dbReference>
<keyword evidence="2" id="KW-0067">ATP-binding</keyword>
<dbReference type="InterPro" id="IPR003959">
    <property type="entry name" value="ATPase_AAA_core"/>
</dbReference>
<dbReference type="GO" id="GO:0005524">
    <property type="term" value="F:ATP binding"/>
    <property type="evidence" value="ECO:0007669"/>
    <property type="project" value="UniProtKB-KW"/>
</dbReference>
<dbReference type="STRING" id="619805.SAMN05660477_02888"/>
<dbReference type="Gene3D" id="1.10.8.60">
    <property type="match status" value="1"/>
</dbReference>
<evidence type="ECO:0000256" key="2">
    <source>
        <dbReference type="ARBA" id="ARBA00022840"/>
    </source>
</evidence>
<dbReference type="Pfam" id="PF00004">
    <property type="entry name" value="AAA"/>
    <property type="match status" value="1"/>
</dbReference>
<dbReference type="Proteomes" id="UP000191112">
    <property type="component" value="Unassembled WGS sequence"/>
</dbReference>
<keyword evidence="5" id="KW-1185">Reference proteome</keyword>
<keyword evidence="1" id="KW-0547">Nucleotide-binding</keyword>
<organism evidence="4 5">
    <name type="scientific">Soonwooa buanensis</name>
    <dbReference type="NCBI Taxonomy" id="619805"/>
    <lineage>
        <taxon>Bacteria</taxon>
        <taxon>Pseudomonadati</taxon>
        <taxon>Bacteroidota</taxon>
        <taxon>Flavobacteriia</taxon>
        <taxon>Flavobacteriales</taxon>
        <taxon>Weeksellaceae</taxon>
        <taxon>Chryseobacterium group</taxon>
        <taxon>Soonwooa</taxon>
    </lineage>
</organism>
<feature type="domain" description="ATPase AAA-type core" evidence="3">
    <location>
        <begin position="168"/>
        <end position="296"/>
    </location>
</feature>
<dbReference type="GO" id="GO:0016887">
    <property type="term" value="F:ATP hydrolysis activity"/>
    <property type="evidence" value="ECO:0007669"/>
    <property type="project" value="InterPro"/>
</dbReference>
<evidence type="ECO:0000256" key="1">
    <source>
        <dbReference type="ARBA" id="ARBA00022741"/>
    </source>
</evidence>
<dbReference type="InterPro" id="IPR050221">
    <property type="entry name" value="26S_Proteasome_ATPase"/>
</dbReference>
<evidence type="ECO:0000259" key="3">
    <source>
        <dbReference type="Pfam" id="PF00004"/>
    </source>
</evidence>
<proteinExistence type="predicted"/>